<evidence type="ECO:0000256" key="1">
    <source>
        <dbReference type="ARBA" id="ARBA00001971"/>
    </source>
</evidence>
<dbReference type="PANTHER" id="PTHR46206:SF9">
    <property type="entry name" value="CYTOCHROME P450"/>
    <property type="match status" value="1"/>
</dbReference>
<dbReference type="Gene3D" id="1.10.630.10">
    <property type="entry name" value="Cytochrome P450"/>
    <property type="match status" value="1"/>
</dbReference>
<evidence type="ECO:0000256" key="4">
    <source>
        <dbReference type="ARBA" id="ARBA00023002"/>
    </source>
</evidence>
<comment type="cofactor">
    <cofactor evidence="1">
        <name>heme</name>
        <dbReference type="ChEBI" id="CHEBI:30413"/>
    </cofactor>
</comment>
<comment type="similarity">
    <text evidence="2">Belongs to the cytochrome P450 family.</text>
</comment>
<evidence type="ECO:0000313" key="7">
    <source>
        <dbReference type="EMBL" id="KAB8075524.1"/>
    </source>
</evidence>
<evidence type="ECO:0000256" key="5">
    <source>
        <dbReference type="ARBA" id="ARBA00023004"/>
    </source>
</evidence>
<keyword evidence="3" id="KW-0479">Metal-binding</keyword>
<dbReference type="PANTHER" id="PTHR46206">
    <property type="entry name" value="CYTOCHROME P450"/>
    <property type="match status" value="1"/>
</dbReference>
<dbReference type="AlphaFoldDB" id="A0A5N5X7P4"/>
<evidence type="ECO:0000256" key="2">
    <source>
        <dbReference type="ARBA" id="ARBA00010617"/>
    </source>
</evidence>
<evidence type="ECO:0008006" key="9">
    <source>
        <dbReference type="Google" id="ProtNLM"/>
    </source>
</evidence>
<dbReference type="SUPFAM" id="SSF48264">
    <property type="entry name" value="Cytochrome P450"/>
    <property type="match status" value="1"/>
</dbReference>
<dbReference type="GO" id="GO:0005506">
    <property type="term" value="F:iron ion binding"/>
    <property type="evidence" value="ECO:0007669"/>
    <property type="project" value="InterPro"/>
</dbReference>
<dbReference type="Proteomes" id="UP000326565">
    <property type="component" value="Unassembled WGS sequence"/>
</dbReference>
<dbReference type="EMBL" id="ML732193">
    <property type="protein sequence ID" value="KAB8075524.1"/>
    <property type="molecule type" value="Genomic_DNA"/>
</dbReference>
<dbReference type="GO" id="GO:0016705">
    <property type="term" value="F:oxidoreductase activity, acting on paired donors, with incorporation or reduction of molecular oxygen"/>
    <property type="evidence" value="ECO:0007669"/>
    <property type="project" value="InterPro"/>
</dbReference>
<keyword evidence="8" id="KW-1185">Reference proteome</keyword>
<dbReference type="OrthoDB" id="1844152at2759"/>
<evidence type="ECO:0000256" key="6">
    <source>
        <dbReference type="ARBA" id="ARBA00023033"/>
    </source>
</evidence>
<evidence type="ECO:0000256" key="3">
    <source>
        <dbReference type="ARBA" id="ARBA00022723"/>
    </source>
</evidence>
<gene>
    <name evidence="7" type="ORF">BDV29DRAFT_155603</name>
</gene>
<proteinExistence type="inferred from homology"/>
<sequence>MVLVITSKVRLIALGSSWKTGPPAAVGARLAFQNIHKRCDLLQVLRNQGCHVAGAESRVESRSLRLLESRLPSADEPAFAFRPPKNRYRGLHVKNGTVIPKGAKITLAARSHMHDPSVAADLIFFDPLRSYRKRHSSPELKNKHFASAASLDSLTFGYGSEACPGRWFSVGEVKPI</sequence>
<dbReference type="InterPro" id="IPR036396">
    <property type="entry name" value="Cyt_P450_sf"/>
</dbReference>
<reference evidence="7 8" key="1">
    <citation type="submission" date="2019-04" db="EMBL/GenBank/DDBJ databases">
        <title>Friends and foes A comparative genomics study of 23 Aspergillus species from section Flavi.</title>
        <authorList>
            <consortium name="DOE Joint Genome Institute"/>
            <person name="Kjaerbolling I."/>
            <person name="Vesth T."/>
            <person name="Frisvad J.C."/>
            <person name="Nybo J.L."/>
            <person name="Theobald S."/>
            <person name="Kildgaard S."/>
            <person name="Isbrandt T."/>
            <person name="Kuo A."/>
            <person name="Sato A."/>
            <person name="Lyhne E.K."/>
            <person name="Kogle M.E."/>
            <person name="Wiebenga A."/>
            <person name="Kun R.S."/>
            <person name="Lubbers R.J."/>
            <person name="Makela M.R."/>
            <person name="Barry K."/>
            <person name="Chovatia M."/>
            <person name="Clum A."/>
            <person name="Daum C."/>
            <person name="Haridas S."/>
            <person name="He G."/>
            <person name="LaButti K."/>
            <person name="Lipzen A."/>
            <person name="Mondo S."/>
            <person name="Riley R."/>
            <person name="Salamov A."/>
            <person name="Simmons B.A."/>
            <person name="Magnuson J.K."/>
            <person name="Henrissat B."/>
            <person name="Mortensen U.H."/>
            <person name="Larsen T.O."/>
            <person name="Devries R.P."/>
            <person name="Grigoriev I.V."/>
            <person name="Machida M."/>
            <person name="Baker S.E."/>
            <person name="Andersen M.R."/>
        </authorList>
    </citation>
    <scope>NUCLEOTIDE SEQUENCE [LARGE SCALE GENOMIC DNA]</scope>
    <source>
        <strain evidence="7 8">CBS 151.66</strain>
    </source>
</reference>
<accession>A0A5N5X7P4</accession>
<name>A0A5N5X7P4_9EURO</name>
<dbReference type="GO" id="GO:0020037">
    <property type="term" value="F:heme binding"/>
    <property type="evidence" value="ECO:0007669"/>
    <property type="project" value="InterPro"/>
</dbReference>
<protein>
    <recommendedName>
        <fullName evidence="9">Cytochrome P450</fullName>
    </recommendedName>
</protein>
<dbReference type="GO" id="GO:0019748">
    <property type="term" value="P:secondary metabolic process"/>
    <property type="evidence" value="ECO:0007669"/>
    <property type="project" value="UniProtKB-ARBA"/>
</dbReference>
<keyword evidence="5" id="KW-0408">Iron</keyword>
<keyword evidence="6" id="KW-0503">Monooxygenase</keyword>
<keyword evidence="4" id="KW-0560">Oxidoreductase</keyword>
<evidence type="ECO:0000313" key="8">
    <source>
        <dbReference type="Proteomes" id="UP000326565"/>
    </source>
</evidence>
<dbReference type="GO" id="GO:0004497">
    <property type="term" value="F:monooxygenase activity"/>
    <property type="evidence" value="ECO:0007669"/>
    <property type="project" value="UniProtKB-KW"/>
</dbReference>
<organism evidence="7 8">
    <name type="scientific">Aspergillus leporis</name>
    <dbReference type="NCBI Taxonomy" id="41062"/>
    <lineage>
        <taxon>Eukaryota</taxon>
        <taxon>Fungi</taxon>
        <taxon>Dikarya</taxon>
        <taxon>Ascomycota</taxon>
        <taxon>Pezizomycotina</taxon>
        <taxon>Eurotiomycetes</taxon>
        <taxon>Eurotiomycetidae</taxon>
        <taxon>Eurotiales</taxon>
        <taxon>Aspergillaceae</taxon>
        <taxon>Aspergillus</taxon>
        <taxon>Aspergillus subgen. Circumdati</taxon>
    </lineage>
</organism>